<keyword evidence="3" id="KW-1185">Reference proteome</keyword>
<feature type="region of interest" description="Disordered" evidence="1">
    <location>
        <begin position="133"/>
        <end position="167"/>
    </location>
</feature>
<name>A0A5C1E8V3_9RHOO</name>
<dbReference type="KEGG" id="otr:OTERR_15730"/>
<dbReference type="AlphaFoldDB" id="A0A5C1E8V3"/>
<reference evidence="2 3" key="1">
    <citation type="submission" date="2017-07" db="EMBL/GenBank/DDBJ databases">
        <title>Complete genome sequence of Oryzomicrobium terrae TPP412.</title>
        <authorList>
            <person name="Chiu L.-W."/>
            <person name="Lo K.-J."/>
            <person name="Tsai Y.-M."/>
            <person name="Lin S.-S."/>
            <person name="Kuo C.-H."/>
            <person name="Liu C.-T."/>
        </authorList>
    </citation>
    <scope>NUCLEOTIDE SEQUENCE [LARGE SCALE GENOMIC DNA]</scope>
    <source>
        <strain evidence="2 3">TPP412</strain>
    </source>
</reference>
<protein>
    <submittedName>
        <fullName evidence="2">Uncharacterized protein</fullName>
    </submittedName>
</protein>
<evidence type="ECO:0000256" key="1">
    <source>
        <dbReference type="SAM" id="MobiDB-lite"/>
    </source>
</evidence>
<evidence type="ECO:0000313" key="3">
    <source>
        <dbReference type="Proteomes" id="UP000323671"/>
    </source>
</evidence>
<dbReference type="EMBL" id="CP022579">
    <property type="protein sequence ID" value="QEL65049.1"/>
    <property type="molecule type" value="Genomic_DNA"/>
</dbReference>
<dbReference type="RefSeq" id="WP_425466028.1">
    <property type="nucleotide sequence ID" value="NZ_CP022579.1"/>
</dbReference>
<accession>A0A5C1E8V3</accession>
<dbReference type="Proteomes" id="UP000323671">
    <property type="component" value="Chromosome"/>
</dbReference>
<evidence type="ECO:0000313" key="2">
    <source>
        <dbReference type="EMBL" id="QEL65049.1"/>
    </source>
</evidence>
<proteinExistence type="predicted"/>
<feature type="compositionally biased region" description="Polar residues" evidence="1">
    <location>
        <begin position="143"/>
        <end position="153"/>
    </location>
</feature>
<gene>
    <name evidence="2" type="ORF">OTERR_15730</name>
</gene>
<sequence length="204" mass="22899">MRSQEFADLLGRLGPLTPQQKAVVIRHLNMRRAPEDIRVAGTLPEPIRCPHCAAPKASVLSWGQSHGFKRYRCKDCRRTFNALTGTPLAHLRKRERWERYGQALIEGVSAVVAESTRTRRSCGITASCTRQRAIRPSTRRVSSKQTRPSSWNLSKALASPPRHRGGVARKRGINTEQIPVLVVRNRSEQTADFKLAVLDAPPHQ</sequence>
<organism evidence="2 3">
    <name type="scientific">Oryzomicrobium terrae</name>
    <dbReference type="NCBI Taxonomy" id="1735038"/>
    <lineage>
        <taxon>Bacteria</taxon>
        <taxon>Pseudomonadati</taxon>
        <taxon>Pseudomonadota</taxon>
        <taxon>Betaproteobacteria</taxon>
        <taxon>Rhodocyclales</taxon>
        <taxon>Rhodocyclaceae</taxon>
        <taxon>Oryzomicrobium</taxon>
    </lineage>
</organism>